<name>A0ABQ1LT40_9PROT</name>
<reference evidence="3" key="1">
    <citation type="journal article" date="2019" name="Int. J. Syst. Evol. Microbiol.">
        <title>The Global Catalogue of Microorganisms (GCM) 10K type strain sequencing project: providing services to taxonomists for standard genome sequencing and annotation.</title>
        <authorList>
            <consortium name="The Broad Institute Genomics Platform"/>
            <consortium name="The Broad Institute Genome Sequencing Center for Infectious Disease"/>
            <person name="Wu L."/>
            <person name="Ma J."/>
        </authorList>
    </citation>
    <scope>NUCLEOTIDE SEQUENCE [LARGE SCALE GENOMIC DNA]</scope>
    <source>
        <strain evidence="3">CCM 7132</strain>
    </source>
</reference>
<feature type="transmembrane region" description="Helical" evidence="1">
    <location>
        <begin position="67"/>
        <end position="83"/>
    </location>
</feature>
<evidence type="ECO:0000313" key="3">
    <source>
        <dbReference type="Proteomes" id="UP000637769"/>
    </source>
</evidence>
<evidence type="ECO:0000256" key="1">
    <source>
        <dbReference type="SAM" id="Phobius"/>
    </source>
</evidence>
<sequence>MSTFVERINQADLWLLDRVFQPVSDRLPEKLPSAELGMSLQLGAIVFFLAAIVILSISGYASIGDSVFNILNWVLFVAFYLAIMRMRGLVKPGQANPLRSMLFGMRPLNVGFLIYSLWVGVTGSGALMLASLFMIVSNMIFTMGLYFVSCQPRPPARRRSQSRVELRPIMGGLRD</sequence>
<gene>
    <name evidence="2" type="ORF">GCM10007207_13430</name>
</gene>
<keyword evidence="1" id="KW-1133">Transmembrane helix</keyword>
<accession>A0ABQ1LT40</accession>
<keyword evidence="1" id="KW-0472">Membrane</keyword>
<organism evidence="2 3">
    <name type="scientific">Asaia siamensis</name>
    <dbReference type="NCBI Taxonomy" id="110479"/>
    <lineage>
        <taxon>Bacteria</taxon>
        <taxon>Pseudomonadati</taxon>
        <taxon>Pseudomonadota</taxon>
        <taxon>Alphaproteobacteria</taxon>
        <taxon>Acetobacterales</taxon>
        <taxon>Acetobacteraceae</taxon>
        <taxon>Asaia</taxon>
    </lineage>
</organism>
<keyword evidence="3" id="KW-1185">Reference proteome</keyword>
<feature type="transmembrane region" description="Helical" evidence="1">
    <location>
        <begin position="127"/>
        <end position="148"/>
    </location>
</feature>
<comment type="caution">
    <text evidence="2">The sequence shown here is derived from an EMBL/GenBank/DDBJ whole genome shotgun (WGS) entry which is preliminary data.</text>
</comment>
<evidence type="ECO:0000313" key="2">
    <source>
        <dbReference type="EMBL" id="GGC29275.1"/>
    </source>
</evidence>
<feature type="transmembrane region" description="Helical" evidence="1">
    <location>
        <begin position="40"/>
        <end position="61"/>
    </location>
</feature>
<dbReference type="EMBL" id="BMCH01000003">
    <property type="protein sequence ID" value="GGC29275.1"/>
    <property type="molecule type" value="Genomic_DNA"/>
</dbReference>
<feature type="transmembrane region" description="Helical" evidence="1">
    <location>
        <begin position="103"/>
        <end position="121"/>
    </location>
</feature>
<dbReference type="Proteomes" id="UP000637769">
    <property type="component" value="Unassembled WGS sequence"/>
</dbReference>
<proteinExistence type="predicted"/>
<keyword evidence="1" id="KW-0812">Transmembrane</keyword>
<dbReference type="RefSeq" id="WP_188426032.1">
    <property type="nucleotide sequence ID" value="NZ_BMCH01000003.1"/>
</dbReference>
<protein>
    <submittedName>
        <fullName evidence="2">Uncharacterized protein</fullName>
    </submittedName>
</protein>